<sequence length="148" mass="17036">MKSINIRPAILIIENQQLLTMKYNYSGQDVYNLPGGNLELGEHLSDALARELKEELGLEIKVGQLVLVGEVYFEERKKHTLHLLFEGQIIDGIPSINPQETSAQSVQWIDIDKLQQINLYPNLSQQIIEYLNNQLSNKYVGKINQQWF</sequence>
<dbReference type="InterPro" id="IPR020476">
    <property type="entry name" value="Nudix_hydrolase"/>
</dbReference>
<evidence type="ECO:0000313" key="5">
    <source>
        <dbReference type="EMBL" id="AFK03575.1"/>
    </source>
</evidence>
<dbReference type="PANTHER" id="PTHR43046">
    <property type="entry name" value="GDP-MANNOSE MANNOSYL HYDROLASE"/>
    <property type="match status" value="1"/>
</dbReference>
<name>A0ABN4AN60_EMTOG</name>
<reference evidence="5 6" key="1">
    <citation type="submission" date="2011-07" db="EMBL/GenBank/DDBJ databases">
        <title>The complete genome of chromosome of Emticicia oligotrophica DSM 17448.</title>
        <authorList>
            <consortium name="US DOE Joint Genome Institute (JGI-PGF)"/>
            <person name="Lucas S."/>
            <person name="Han J."/>
            <person name="Lapidus A."/>
            <person name="Bruce D."/>
            <person name="Goodwin L."/>
            <person name="Pitluck S."/>
            <person name="Peters L."/>
            <person name="Kyrpides N."/>
            <person name="Mavromatis K."/>
            <person name="Ivanova N."/>
            <person name="Ovchinnikova G."/>
            <person name="Teshima H."/>
            <person name="Detter J.C."/>
            <person name="Tapia R."/>
            <person name="Han C."/>
            <person name="Land M."/>
            <person name="Hauser L."/>
            <person name="Markowitz V."/>
            <person name="Cheng J.-F."/>
            <person name="Hugenholtz P."/>
            <person name="Woyke T."/>
            <person name="Wu D."/>
            <person name="Tindall B."/>
            <person name="Pomrenke H."/>
            <person name="Brambilla E."/>
            <person name="Klenk H.-P."/>
            <person name="Eisen J.A."/>
        </authorList>
    </citation>
    <scope>NUCLEOTIDE SEQUENCE [LARGE SCALE GENOMIC DNA]</scope>
    <source>
        <strain evidence="5 6">DSM 17448</strain>
    </source>
</reference>
<comment type="cofactor">
    <cofactor evidence="1">
        <name>Mg(2+)</name>
        <dbReference type="ChEBI" id="CHEBI:18420"/>
    </cofactor>
</comment>
<proteinExistence type="inferred from homology"/>
<evidence type="ECO:0000256" key="3">
    <source>
        <dbReference type="RuleBase" id="RU003476"/>
    </source>
</evidence>
<evidence type="ECO:0000256" key="1">
    <source>
        <dbReference type="ARBA" id="ARBA00001946"/>
    </source>
</evidence>
<keyword evidence="2 3" id="KW-0378">Hydrolase</keyword>
<dbReference type="SUPFAM" id="SSF55811">
    <property type="entry name" value="Nudix"/>
    <property type="match status" value="1"/>
</dbReference>
<dbReference type="PROSITE" id="PS51462">
    <property type="entry name" value="NUDIX"/>
    <property type="match status" value="1"/>
</dbReference>
<dbReference type="InterPro" id="IPR020084">
    <property type="entry name" value="NUDIX_hydrolase_CS"/>
</dbReference>
<evidence type="ECO:0000256" key="2">
    <source>
        <dbReference type="ARBA" id="ARBA00022801"/>
    </source>
</evidence>
<organism evidence="5 6">
    <name type="scientific">Emticicia oligotrophica (strain DSM 17448 / CIP 109782 / MTCC 6937 / GPTSA100-15)</name>
    <dbReference type="NCBI Taxonomy" id="929562"/>
    <lineage>
        <taxon>Bacteria</taxon>
        <taxon>Pseudomonadati</taxon>
        <taxon>Bacteroidota</taxon>
        <taxon>Cytophagia</taxon>
        <taxon>Cytophagales</taxon>
        <taxon>Leadbetterellaceae</taxon>
        <taxon>Emticicia</taxon>
    </lineage>
</organism>
<gene>
    <name evidence="5" type="ordered locus">Emtol_2439</name>
</gene>
<feature type="domain" description="Nudix hydrolase" evidence="4">
    <location>
        <begin position="1"/>
        <end position="133"/>
    </location>
</feature>
<dbReference type="EMBL" id="CP002961">
    <property type="protein sequence ID" value="AFK03575.1"/>
    <property type="molecule type" value="Genomic_DNA"/>
</dbReference>
<evidence type="ECO:0000259" key="4">
    <source>
        <dbReference type="PROSITE" id="PS51462"/>
    </source>
</evidence>
<dbReference type="Gene3D" id="3.90.79.10">
    <property type="entry name" value="Nucleoside Triphosphate Pyrophosphohydrolase"/>
    <property type="match status" value="1"/>
</dbReference>
<evidence type="ECO:0000313" key="6">
    <source>
        <dbReference type="Proteomes" id="UP000002875"/>
    </source>
</evidence>
<accession>A0ABN4AN60</accession>
<dbReference type="Proteomes" id="UP000002875">
    <property type="component" value="Chromosome"/>
</dbReference>
<dbReference type="InterPro" id="IPR000086">
    <property type="entry name" value="NUDIX_hydrolase_dom"/>
</dbReference>
<dbReference type="InterPro" id="IPR015797">
    <property type="entry name" value="NUDIX_hydrolase-like_dom_sf"/>
</dbReference>
<protein>
    <submittedName>
        <fullName evidence="5">NUDIX hydrolase</fullName>
    </submittedName>
</protein>
<dbReference type="Pfam" id="PF00293">
    <property type="entry name" value="NUDIX"/>
    <property type="match status" value="1"/>
</dbReference>
<dbReference type="GO" id="GO:0016787">
    <property type="term" value="F:hydrolase activity"/>
    <property type="evidence" value="ECO:0007669"/>
    <property type="project" value="UniProtKB-KW"/>
</dbReference>
<dbReference type="PROSITE" id="PS00893">
    <property type="entry name" value="NUDIX_BOX"/>
    <property type="match status" value="1"/>
</dbReference>
<dbReference type="PANTHER" id="PTHR43046:SF14">
    <property type="entry name" value="MUTT_NUDIX FAMILY PROTEIN"/>
    <property type="match status" value="1"/>
</dbReference>
<dbReference type="PRINTS" id="PR00502">
    <property type="entry name" value="NUDIXFAMILY"/>
</dbReference>
<comment type="similarity">
    <text evidence="3">Belongs to the Nudix hydrolase family.</text>
</comment>
<dbReference type="RefSeq" id="WP_015029272.1">
    <property type="nucleotide sequence ID" value="NC_018748.1"/>
</dbReference>
<keyword evidence="6" id="KW-1185">Reference proteome</keyword>